<name>A0A9W6BC19_9CHLO</name>
<feature type="compositionally biased region" description="Acidic residues" evidence="1">
    <location>
        <begin position="97"/>
        <end position="107"/>
    </location>
</feature>
<evidence type="ECO:0000256" key="1">
    <source>
        <dbReference type="SAM" id="MobiDB-lite"/>
    </source>
</evidence>
<feature type="compositionally biased region" description="Polar residues" evidence="1">
    <location>
        <begin position="109"/>
        <end position="121"/>
    </location>
</feature>
<comment type="caution">
    <text evidence="2">The sequence shown here is derived from an EMBL/GenBank/DDBJ whole genome shotgun (WGS) entry which is preliminary data.</text>
</comment>
<evidence type="ECO:0000313" key="3">
    <source>
        <dbReference type="Proteomes" id="UP001165080"/>
    </source>
</evidence>
<feature type="region of interest" description="Disordered" evidence="1">
    <location>
        <begin position="35"/>
        <end position="70"/>
    </location>
</feature>
<sequence length="211" mass="22765">MSTRGVQWERRFVGWDGQRRPRGLVRILPAGDDWLDELYPTATPPRLARPVARRPQQPQRAPSTAAPPESSFDVATAAVWGPSAVAAVLSASAEEALHEDDDDDDDSVQVQTTASGETTPRSPRDKSPLPPALPPLPHLFLNNPQTGAVWDDAAAAVWDYGLEGVNCWLVGSVMSRFSASLYRAWRLALCDTVLGRRNCGGQMGAEPGVVG</sequence>
<evidence type="ECO:0000313" key="2">
    <source>
        <dbReference type="EMBL" id="GLC49367.1"/>
    </source>
</evidence>
<reference evidence="2 3" key="1">
    <citation type="journal article" date="2023" name="Commun. Biol.">
        <title>Reorganization of the ancestral sex-determining regions during the evolution of trioecy in Pleodorina starrii.</title>
        <authorList>
            <person name="Takahashi K."/>
            <person name="Suzuki S."/>
            <person name="Kawai-Toyooka H."/>
            <person name="Yamamoto K."/>
            <person name="Hamaji T."/>
            <person name="Ootsuki R."/>
            <person name="Yamaguchi H."/>
            <person name="Kawachi M."/>
            <person name="Higashiyama T."/>
            <person name="Nozaki H."/>
        </authorList>
    </citation>
    <scope>NUCLEOTIDE SEQUENCE [LARGE SCALE GENOMIC DNA]</scope>
    <source>
        <strain evidence="2 3">NIES-4479</strain>
    </source>
</reference>
<feature type="compositionally biased region" description="Low complexity" evidence="1">
    <location>
        <begin position="40"/>
        <end position="68"/>
    </location>
</feature>
<protein>
    <submittedName>
        <fullName evidence="2">Uncharacterized protein</fullName>
    </submittedName>
</protein>
<gene>
    <name evidence="2" type="primary">PLESTBF000115</name>
    <name evidence="2" type="ORF">PLESTB_000211900</name>
</gene>
<dbReference type="EMBL" id="BRXU01000002">
    <property type="protein sequence ID" value="GLC49367.1"/>
    <property type="molecule type" value="Genomic_DNA"/>
</dbReference>
<dbReference type="AlphaFoldDB" id="A0A9W6BC19"/>
<feature type="region of interest" description="Disordered" evidence="1">
    <location>
        <begin position="93"/>
        <end position="136"/>
    </location>
</feature>
<organism evidence="2 3">
    <name type="scientific">Pleodorina starrii</name>
    <dbReference type="NCBI Taxonomy" id="330485"/>
    <lineage>
        <taxon>Eukaryota</taxon>
        <taxon>Viridiplantae</taxon>
        <taxon>Chlorophyta</taxon>
        <taxon>core chlorophytes</taxon>
        <taxon>Chlorophyceae</taxon>
        <taxon>CS clade</taxon>
        <taxon>Chlamydomonadales</taxon>
        <taxon>Volvocaceae</taxon>
        <taxon>Pleodorina</taxon>
    </lineage>
</organism>
<proteinExistence type="predicted"/>
<keyword evidence="3" id="KW-1185">Reference proteome</keyword>
<dbReference type="Proteomes" id="UP001165080">
    <property type="component" value="Unassembled WGS sequence"/>
</dbReference>
<accession>A0A9W6BC19</accession>